<feature type="region of interest" description="Disordered" evidence="5">
    <location>
        <begin position="328"/>
        <end position="475"/>
    </location>
</feature>
<dbReference type="AlphaFoldDB" id="A0A3Q8SPD5"/>
<evidence type="ECO:0000256" key="4">
    <source>
        <dbReference type="ARBA" id="ARBA00023088"/>
    </source>
</evidence>
<dbReference type="EMBL" id="CP019581">
    <property type="protein sequence ID" value="AZK90856.1"/>
    <property type="molecule type" value="Genomic_DNA"/>
</dbReference>
<evidence type="ECO:0000256" key="5">
    <source>
        <dbReference type="SAM" id="MobiDB-lite"/>
    </source>
</evidence>
<dbReference type="Proteomes" id="UP000267945">
    <property type="component" value="Chromosome"/>
</dbReference>
<evidence type="ECO:0000259" key="7">
    <source>
        <dbReference type="PROSITE" id="PS50847"/>
    </source>
</evidence>
<dbReference type="GeneID" id="99756764"/>
<evidence type="ECO:0000313" key="9">
    <source>
        <dbReference type="Proteomes" id="UP000267945"/>
    </source>
</evidence>
<organism evidence="8 9">
    <name type="scientific">Lactobacillus helveticus</name>
    <name type="common">Lactobacillus suntoryeus</name>
    <dbReference type="NCBI Taxonomy" id="1587"/>
    <lineage>
        <taxon>Bacteria</taxon>
        <taxon>Bacillati</taxon>
        <taxon>Bacillota</taxon>
        <taxon>Bacilli</taxon>
        <taxon>Lactobacillales</taxon>
        <taxon>Lactobacillaceae</taxon>
        <taxon>Lactobacillus</taxon>
    </lineage>
</organism>
<keyword evidence="1" id="KW-0134">Cell wall</keyword>
<feature type="transmembrane region" description="Helical" evidence="6">
    <location>
        <begin position="511"/>
        <end position="529"/>
    </location>
</feature>
<dbReference type="PROSITE" id="PS50847">
    <property type="entry name" value="GRAM_POS_ANCHORING"/>
    <property type="match status" value="1"/>
</dbReference>
<reference evidence="8 9" key="1">
    <citation type="submission" date="2017-02" db="EMBL/GenBank/DDBJ databases">
        <title>Complete genome sequence of Lactobacillus helveticus.</title>
        <authorList>
            <person name="Kim J.F."/>
            <person name="Chung Y."/>
            <person name="Kwak M."/>
        </authorList>
    </citation>
    <scope>NUCLEOTIDE SEQUENCE [LARGE SCALE GENOMIC DNA]</scope>
    <source>
        <strain evidence="8 9">LH5</strain>
    </source>
</reference>
<evidence type="ECO:0000256" key="3">
    <source>
        <dbReference type="ARBA" id="ARBA00022729"/>
    </source>
</evidence>
<accession>A0A3Q8SPD5</accession>
<feature type="compositionally biased region" description="Polar residues" evidence="5">
    <location>
        <begin position="486"/>
        <end position="501"/>
    </location>
</feature>
<evidence type="ECO:0000313" key="8">
    <source>
        <dbReference type="EMBL" id="AZK90856.1"/>
    </source>
</evidence>
<feature type="domain" description="Gram-positive cocci surface proteins LPxTG" evidence="7">
    <location>
        <begin position="501"/>
        <end position="534"/>
    </location>
</feature>
<keyword evidence="6" id="KW-0812">Transmembrane</keyword>
<keyword evidence="6" id="KW-0472">Membrane</keyword>
<protein>
    <recommendedName>
        <fullName evidence="7">Gram-positive cocci surface proteins LPxTG domain-containing protein</fullName>
    </recommendedName>
</protein>
<feature type="region of interest" description="Disordered" evidence="5">
    <location>
        <begin position="486"/>
        <end position="505"/>
    </location>
</feature>
<keyword evidence="6" id="KW-1133">Transmembrane helix</keyword>
<evidence type="ECO:0000256" key="6">
    <source>
        <dbReference type="SAM" id="Phobius"/>
    </source>
</evidence>
<evidence type="ECO:0000256" key="1">
    <source>
        <dbReference type="ARBA" id="ARBA00022512"/>
    </source>
</evidence>
<dbReference type="NCBIfam" id="TIGR01167">
    <property type="entry name" value="LPXTG_anchor"/>
    <property type="match status" value="1"/>
</dbReference>
<dbReference type="Pfam" id="PF20597">
    <property type="entry name" value="pAdhesive_15"/>
    <property type="match status" value="1"/>
</dbReference>
<dbReference type="InterPro" id="IPR019931">
    <property type="entry name" value="LPXTG_anchor"/>
</dbReference>
<proteinExistence type="predicted"/>
<name>A0A3Q8SPD5_LACHE</name>
<gene>
    <name evidence="8" type="ORF">LH5_00595</name>
</gene>
<dbReference type="RefSeq" id="WP_014918943.1">
    <property type="nucleotide sequence ID" value="NZ_CP019581.1"/>
</dbReference>
<dbReference type="NCBIfam" id="TIGR04215">
    <property type="entry name" value="choice_anch_A"/>
    <property type="match status" value="1"/>
</dbReference>
<feature type="compositionally biased region" description="Basic and acidic residues" evidence="5">
    <location>
        <begin position="359"/>
        <end position="411"/>
    </location>
</feature>
<keyword evidence="4" id="KW-0572">Peptidoglycan-anchor</keyword>
<dbReference type="InterPro" id="IPR026588">
    <property type="entry name" value="Choice_anch_A"/>
</dbReference>
<keyword evidence="2" id="KW-0964">Secreted</keyword>
<evidence type="ECO:0000256" key="2">
    <source>
        <dbReference type="ARBA" id="ARBA00022525"/>
    </source>
</evidence>
<sequence length="534" mass="58907">MPTTQTSSEKEHEDFSIYQDKTESKDVDGNLTMVGEIAEDQNKHNVLGVAGMFHIFSKETNISADTNGNVATKTYHSGNEFGTRGESHNLTATKDVNYIEKIEDIGANAVRAQDQTVVVGKDSDNVQKQGNQVFVNGKRLDHLHAKDLRKEDEIHLGHKYIDIDREFKKLELNSNSFARNKQSEGMQVNFNDMNNRYIDVSNAKKDEFNNIYVDLDAQYLMAPQPITIKGISEEKEAPTIIVNIRNSNAGLTASTQTRLIYHDNVTLSPSESHPRRNKVLWNFGEELKKLDVSSGYMMGSILAPNAVVTLNVNVDGNIVAEVVNVKGGESHRWDLQPSKPKVPKLPDNEFIVPPPLPEDPNKDKPGSDDPGKDEEKPKSEDPNKDKEEPKPKVPNKGEETPKPENPGEEKPTPPAGDEEQPEVETPQTENPIPSDPGDKPSISDEPVTPHVVEPSKSAIVKQVKKETSNKSASDLKTIRPAVSVTATETSVKNSKTNQNDLPQAGEDKTHLTLAGLTLSLLALIAGIFTKSKRN</sequence>
<keyword evidence="3" id="KW-0732">Signal</keyword>